<dbReference type="EMBL" id="KV425912">
    <property type="protein sequence ID" value="KZV99109.1"/>
    <property type="molecule type" value="Genomic_DNA"/>
</dbReference>
<proteinExistence type="predicted"/>
<evidence type="ECO:0000313" key="2">
    <source>
        <dbReference type="Proteomes" id="UP000077266"/>
    </source>
</evidence>
<sequence length="519" mass="58362">MTAKWWDLVPVNDRTPSKTSDTWAINHRNFWGIPNEPLENLCSPRVEKLHVFSQYDILHQRIRNHRQPGPERLRVLPLASQSAAAGPVIVVGTPGIGKSVFLHYYAGCLLRESTPFILYTVNVTGPVFRFFTPDSVWTAPAECVQAIIDDEHKPAIHPARNVPFLIDVDVAKDLPNGTTIPNSPFFFVQAASPREDHYSWSKQNLRTRHFAMNPHPQDEMLQCLGPLFPDCPAEKLVSAIEALGPNFRTIINHMSDPFMALDAIVAAVEKVSPARIKEALTAQETHILLKSLCQNLPRSPSDVRWSGSDTLMHTIANPTVMRIVVAQWIQNERAATLNLLRQFSALPQTASTARWLFESWCHTLLATGGTFMLHEMTQQESGRYSLGATSREITLPGLPIELFSNVQQATQTGVYYVPIATNNPTYDSFFRVGEATNAFQMTLAKTHSLKQPTGLNLLKTTMNTPRNNLMFVVPTGRSFSFEPLDEIPIPNLKFWLLYVDLDDSARSNIEAYMEYCDDH</sequence>
<dbReference type="Proteomes" id="UP000077266">
    <property type="component" value="Unassembled WGS sequence"/>
</dbReference>
<accession>A0A166B9A7</accession>
<dbReference type="InParanoid" id="A0A166B9A7"/>
<keyword evidence="2" id="KW-1185">Reference proteome</keyword>
<dbReference type="PANTHER" id="PTHR33129">
    <property type="entry name" value="PROTEIN KINASE DOMAIN-CONTAINING PROTEIN-RELATED"/>
    <property type="match status" value="1"/>
</dbReference>
<dbReference type="OrthoDB" id="2340858at2759"/>
<organism evidence="1 2">
    <name type="scientific">Exidia glandulosa HHB12029</name>
    <dbReference type="NCBI Taxonomy" id="1314781"/>
    <lineage>
        <taxon>Eukaryota</taxon>
        <taxon>Fungi</taxon>
        <taxon>Dikarya</taxon>
        <taxon>Basidiomycota</taxon>
        <taxon>Agaricomycotina</taxon>
        <taxon>Agaricomycetes</taxon>
        <taxon>Auriculariales</taxon>
        <taxon>Exidiaceae</taxon>
        <taxon>Exidia</taxon>
    </lineage>
</organism>
<dbReference type="AlphaFoldDB" id="A0A166B9A7"/>
<protein>
    <submittedName>
        <fullName evidence="1">Uncharacterized protein</fullName>
    </submittedName>
</protein>
<name>A0A166B9A7_EXIGL</name>
<dbReference type="InterPro" id="IPR052980">
    <property type="entry name" value="Crinkler_effector"/>
</dbReference>
<gene>
    <name evidence="1" type="ORF">EXIGLDRAFT_699552</name>
</gene>
<reference evidence="1 2" key="1">
    <citation type="journal article" date="2016" name="Mol. Biol. Evol.">
        <title>Comparative Genomics of Early-Diverging Mushroom-Forming Fungi Provides Insights into the Origins of Lignocellulose Decay Capabilities.</title>
        <authorList>
            <person name="Nagy L.G."/>
            <person name="Riley R."/>
            <person name="Tritt A."/>
            <person name="Adam C."/>
            <person name="Daum C."/>
            <person name="Floudas D."/>
            <person name="Sun H."/>
            <person name="Yadav J.S."/>
            <person name="Pangilinan J."/>
            <person name="Larsson K.H."/>
            <person name="Matsuura K."/>
            <person name="Barry K."/>
            <person name="Labutti K."/>
            <person name="Kuo R."/>
            <person name="Ohm R.A."/>
            <person name="Bhattacharya S.S."/>
            <person name="Shirouzu T."/>
            <person name="Yoshinaga Y."/>
            <person name="Martin F.M."/>
            <person name="Grigoriev I.V."/>
            <person name="Hibbett D.S."/>
        </authorList>
    </citation>
    <scope>NUCLEOTIDE SEQUENCE [LARGE SCALE GENOMIC DNA]</scope>
    <source>
        <strain evidence="1 2">HHB12029</strain>
    </source>
</reference>
<evidence type="ECO:0000313" key="1">
    <source>
        <dbReference type="EMBL" id="KZV99109.1"/>
    </source>
</evidence>